<feature type="region of interest" description="Disordered" evidence="1">
    <location>
        <begin position="1"/>
        <end position="39"/>
    </location>
</feature>
<dbReference type="Proteomes" id="UP001345219">
    <property type="component" value="Chromosome 7"/>
</dbReference>
<gene>
    <name evidence="2" type="ORF">SAY87_007821</name>
</gene>
<keyword evidence="3" id="KW-1185">Reference proteome</keyword>
<dbReference type="EMBL" id="JAXIOK010000007">
    <property type="protein sequence ID" value="KAK4766179.1"/>
    <property type="molecule type" value="Genomic_DNA"/>
</dbReference>
<name>A0AAN7KF09_9MYRT</name>
<feature type="compositionally biased region" description="Polar residues" evidence="1">
    <location>
        <begin position="30"/>
        <end position="39"/>
    </location>
</feature>
<proteinExistence type="predicted"/>
<protein>
    <submittedName>
        <fullName evidence="2">Uncharacterized protein</fullName>
    </submittedName>
</protein>
<feature type="compositionally biased region" description="Basic and acidic residues" evidence="1">
    <location>
        <begin position="1"/>
        <end position="15"/>
    </location>
</feature>
<dbReference type="AlphaFoldDB" id="A0AAN7KF09"/>
<comment type="caution">
    <text evidence="2">The sequence shown here is derived from an EMBL/GenBank/DDBJ whole genome shotgun (WGS) entry which is preliminary data.</text>
</comment>
<sequence length="78" mass="8640">MPIQDRESKATEQKDTLGTMCGDRQRGFTPASSDTCNVKNSSGWVKRREEPAMSLAVGVSYGYLSLSLPRKLTEVSER</sequence>
<evidence type="ECO:0000256" key="1">
    <source>
        <dbReference type="SAM" id="MobiDB-lite"/>
    </source>
</evidence>
<evidence type="ECO:0000313" key="3">
    <source>
        <dbReference type="Proteomes" id="UP001345219"/>
    </source>
</evidence>
<reference evidence="2 3" key="1">
    <citation type="journal article" date="2023" name="Hortic Res">
        <title>Pangenome of water caltrop reveals structural variations and asymmetric subgenome divergence after allopolyploidization.</title>
        <authorList>
            <person name="Zhang X."/>
            <person name="Chen Y."/>
            <person name="Wang L."/>
            <person name="Yuan Y."/>
            <person name="Fang M."/>
            <person name="Shi L."/>
            <person name="Lu R."/>
            <person name="Comes H.P."/>
            <person name="Ma Y."/>
            <person name="Chen Y."/>
            <person name="Huang G."/>
            <person name="Zhou Y."/>
            <person name="Zheng Z."/>
            <person name="Qiu Y."/>
        </authorList>
    </citation>
    <scope>NUCLEOTIDE SEQUENCE [LARGE SCALE GENOMIC DNA]</scope>
    <source>
        <tissue evidence="2">Roots</tissue>
    </source>
</reference>
<accession>A0AAN7KF09</accession>
<organism evidence="2 3">
    <name type="scientific">Trapa incisa</name>
    <dbReference type="NCBI Taxonomy" id="236973"/>
    <lineage>
        <taxon>Eukaryota</taxon>
        <taxon>Viridiplantae</taxon>
        <taxon>Streptophyta</taxon>
        <taxon>Embryophyta</taxon>
        <taxon>Tracheophyta</taxon>
        <taxon>Spermatophyta</taxon>
        <taxon>Magnoliopsida</taxon>
        <taxon>eudicotyledons</taxon>
        <taxon>Gunneridae</taxon>
        <taxon>Pentapetalae</taxon>
        <taxon>rosids</taxon>
        <taxon>malvids</taxon>
        <taxon>Myrtales</taxon>
        <taxon>Lythraceae</taxon>
        <taxon>Trapa</taxon>
    </lineage>
</organism>
<evidence type="ECO:0000313" key="2">
    <source>
        <dbReference type="EMBL" id="KAK4766179.1"/>
    </source>
</evidence>